<dbReference type="PROSITE" id="PS51301">
    <property type="entry name" value="KILA_N"/>
    <property type="match status" value="1"/>
</dbReference>
<keyword evidence="2" id="KW-0238">DNA-binding</keyword>
<reference evidence="2 3" key="1">
    <citation type="journal article" date="2016" name="Nat. Commun.">
        <title>Thousands of microbial genomes shed light on interconnected biogeochemical processes in an aquifer system.</title>
        <authorList>
            <person name="Anantharaman K."/>
            <person name="Brown C.T."/>
            <person name="Hug L.A."/>
            <person name="Sharon I."/>
            <person name="Castelle C.J."/>
            <person name="Probst A.J."/>
            <person name="Thomas B.C."/>
            <person name="Singh A."/>
            <person name="Wilkins M.J."/>
            <person name="Karaoz U."/>
            <person name="Brodie E.L."/>
            <person name="Williams K.H."/>
            <person name="Hubbard S.S."/>
            <person name="Banfield J.F."/>
        </authorList>
    </citation>
    <scope>NUCLEOTIDE SEQUENCE [LARGE SCALE GENOMIC DNA]</scope>
</reference>
<sequence>MDKEAIVVKKINSQGLEIYTFQQNAADYISLTDMARYKNADEPKDVVKNWMRNRGTIEFLGIWERINNPKFKGVEFDAFKAAAGSNSFVLSPQKWIETTDAIGLISRSGNGGGTFAHKDIAFEFATWISPEFKLYFIKEFQRLKIEENERLALGWDAKRMLTKINYKIHTDSIHEHVILPQKLSARSAQIVYANEADVLNVSLFGMTAHEWRIQNKNKEGNVPDYANVYELVCLANLESLNAEFIRMGMPQKERLIKINEAAIAQMWRWKARHPSPTSTKKITATCAKHC</sequence>
<dbReference type="Pfam" id="PF04383">
    <property type="entry name" value="KilA-N"/>
    <property type="match status" value="1"/>
</dbReference>
<dbReference type="InterPro" id="IPR018004">
    <property type="entry name" value="KilA/APSES_HTH"/>
</dbReference>
<organism evidence="2 3">
    <name type="scientific">Candidatus Magasanikbacteria bacterium RIFCSPHIGHO2_01_FULL_50_8</name>
    <dbReference type="NCBI Taxonomy" id="1798674"/>
    <lineage>
        <taxon>Bacteria</taxon>
        <taxon>Candidatus Magasanikiibacteriota</taxon>
    </lineage>
</organism>
<dbReference type="InterPro" id="IPR017880">
    <property type="entry name" value="KilA_N"/>
</dbReference>
<protein>
    <submittedName>
        <fullName evidence="2">DNA-binding protein</fullName>
    </submittedName>
</protein>
<comment type="caution">
    <text evidence="2">The sequence shown here is derived from an EMBL/GenBank/DDBJ whole genome shotgun (WGS) entry which is preliminary data.</text>
</comment>
<evidence type="ECO:0000313" key="3">
    <source>
        <dbReference type="Proteomes" id="UP000176329"/>
    </source>
</evidence>
<gene>
    <name evidence="2" type="ORF">A2848_02100</name>
</gene>
<dbReference type="AlphaFoldDB" id="A0A1F6LS60"/>
<dbReference type="EMBL" id="MFPV01000016">
    <property type="protein sequence ID" value="OGH62240.1"/>
    <property type="molecule type" value="Genomic_DNA"/>
</dbReference>
<dbReference type="Proteomes" id="UP000176329">
    <property type="component" value="Unassembled WGS sequence"/>
</dbReference>
<proteinExistence type="predicted"/>
<dbReference type="GO" id="GO:0003677">
    <property type="term" value="F:DNA binding"/>
    <property type="evidence" value="ECO:0007669"/>
    <property type="project" value="UniProtKB-KW"/>
</dbReference>
<accession>A0A1F6LS60</accession>
<name>A0A1F6LS60_9BACT</name>
<evidence type="ECO:0000313" key="2">
    <source>
        <dbReference type="EMBL" id="OGH62240.1"/>
    </source>
</evidence>
<dbReference type="SMART" id="SM01252">
    <property type="entry name" value="KilA-N"/>
    <property type="match status" value="1"/>
</dbReference>
<evidence type="ECO:0000259" key="1">
    <source>
        <dbReference type="PROSITE" id="PS51301"/>
    </source>
</evidence>
<feature type="domain" description="KilA-N" evidence="1">
    <location>
        <begin position="7"/>
        <end position="143"/>
    </location>
</feature>